<dbReference type="InterPro" id="IPR001091">
    <property type="entry name" value="RM_Methyltransferase"/>
</dbReference>
<evidence type="ECO:0000256" key="3">
    <source>
        <dbReference type="ARBA" id="ARBA00022679"/>
    </source>
</evidence>
<accession>A0AAX1WJR2</accession>
<dbReference type="PRINTS" id="PR00508">
    <property type="entry name" value="S21N4MTFRASE"/>
</dbReference>
<proteinExistence type="inferred from homology"/>
<gene>
    <name evidence="10" type="ORF">B9059_012730</name>
</gene>
<reference evidence="10 11" key="1">
    <citation type="submission" date="2018-10" db="EMBL/GenBank/DDBJ databases">
        <authorList>
            <person name="Vanduin D."/>
            <person name="Fouts D."/>
            <person name="Wright M."/>
            <person name="Sutton G."/>
            <person name="Nguyen K."/>
            <person name="Kreiswirth B."/>
            <person name="Chen L."/>
            <person name="Rojas L."/>
            <person name="Hujer A."/>
            <person name="Hujer K."/>
            <person name="Bonomo R."/>
            <person name="Adams M."/>
        </authorList>
    </citation>
    <scope>NUCLEOTIDE SEQUENCE [LARGE SCALE GENOMIC DNA]</scope>
    <source>
        <strain evidence="10 11">CRK0054</strain>
    </source>
</reference>
<organism evidence="10 11">
    <name type="scientific">Enterobacter roggenkampii</name>
    <dbReference type="NCBI Taxonomy" id="1812935"/>
    <lineage>
        <taxon>Bacteria</taxon>
        <taxon>Pseudomonadati</taxon>
        <taxon>Pseudomonadota</taxon>
        <taxon>Gammaproteobacteria</taxon>
        <taxon>Enterobacterales</taxon>
        <taxon>Enterobacteriaceae</taxon>
        <taxon>Enterobacter</taxon>
        <taxon>Enterobacter cloacae complex</taxon>
    </lineage>
</organism>
<dbReference type="GO" id="GO:0003677">
    <property type="term" value="F:DNA binding"/>
    <property type="evidence" value="ECO:0007669"/>
    <property type="project" value="UniProtKB-KW"/>
</dbReference>
<evidence type="ECO:0000256" key="4">
    <source>
        <dbReference type="ARBA" id="ARBA00022691"/>
    </source>
</evidence>
<dbReference type="Pfam" id="PF01555">
    <property type="entry name" value="N6_N4_Mtase"/>
    <property type="match status" value="1"/>
</dbReference>
<keyword evidence="3" id="KW-0808">Transferase</keyword>
<keyword evidence="2" id="KW-0489">Methyltransferase</keyword>
<name>A0AAX1WJR2_9ENTR</name>
<feature type="domain" description="DNA methylase N-4/N-6" evidence="9">
    <location>
        <begin position="39"/>
        <end position="344"/>
    </location>
</feature>
<dbReference type="GO" id="GO:0005737">
    <property type="term" value="C:cytoplasm"/>
    <property type="evidence" value="ECO:0007669"/>
    <property type="project" value="TreeGrafter"/>
</dbReference>
<evidence type="ECO:0000256" key="7">
    <source>
        <dbReference type="ARBA" id="ARBA00049120"/>
    </source>
</evidence>
<sequence length="349" mass="39579">MKKQSKKNINEYLSVTDRNPLLLQGDALSVLKLIPDSSVNCVITSPPYWLQREYESGGLGQERKKEDYIASLLLIFSEIKRVLTNDGSFWLNINDTYNKKSLSGIPWRVAIAMMDEQDWILRNDIIWNKLKGGMDSSKDRLNNIHENIFHFVKNAKYYYNIDAIRTTSRKASIKNGAVVSATGITGVNYKRRIELSTTLSDEEKNLAFTALENILEEIAKNKISDFRMVIRGQHRITHSDSEKISGRARELRDKGFYFLKYHPKGSKPSDVWEIPPEDAQKRGAHFAPYPEEVCIIPILSTCPPNGIVLDPFVGTGTTTAVACKLGYRSIGIDISKSYLNIAEKRVKNT</sequence>
<dbReference type="GO" id="GO:0009007">
    <property type="term" value="F:site-specific DNA-methyltransferase (adenine-specific) activity"/>
    <property type="evidence" value="ECO:0007669"/>
    <property type="project" value="TreeGrafter"/>
</dbReference>
<dbReference type="InterPro" id="IPR017985">
    <property type="entry name" value="MeTrfase_CN4_CS"/>
</dbReference>
<dbReference type="EC" id="2.1.1.-" evidence="8"/>
<comment type="catalytic activity">
    <reaction evidence="7">
        <text>a 2'-deoxycytidine in DNA + S-adenosyl-L-methionine = an N(4)-methyl-2'-deoxycytidine in DNA + S-adenosyl-L-homocysteine + H(+)</text>
        <dbReference type="Rhea" id="RHEA:16857"/>
        <dbReference type="Rhea" id="RHEA-COMP:11369"/>
        <dbReference type="Rhea" id="RHEA-COMP:13674"/>
        <dbReference type="ChEBI" id="CHEBI:15378"/>
        <dbReference type="ChEBI" id="CHEBI:57856"/>
        <dbReference type="ChEBI" id="CHEBI:59789"/>
        <dbReference type="ChEBI" id="CHEBI:85452"/>
        <dbReference type="ChEBI" id="CHEBI:137933"/>
        <dbReference type="EC" id="2.1.1.113"/>
    </reaction>
</comment>
<evidence type="ECO:0000256" key="2">
    <source>
        <dbReference type="ARBA" id="ARBA00022603"/>
    </source>
</evidence>
<keyword evidence="5" id="KW-0680">Restriction system</keyword>
<protein>
    <recommendedName>
        <fullName evidence="8">Methyltransferase</fullName>
        <ecNumber evidence="8">2.1.1.-</ecNumber>
    </recommendedName>
</protein>
<keyword evidence="6" id="KW-0238">DNA-binding</keyword>
<evidence type="ECO:0000259" key="9">
    <source>
        <dbReference type="Pfam" id="PF01555"/>
    </source>
</evidence>
<keyword evidence="4" id="KW-0949">S-adenosyl-L-methionine</keyword>
<dbReference type="EMBL" id="NEYZ02000052">
    <property type="protein sequence ID" value="RNT41057.1"/>
    <property type="molecule type" value="Genomic_DNA"/>
</dbReference>
<evidence type="ECO:0000313" key="10">
    <source>
        <dbReference type="EMBL" id="RNT41057.1"/>
    </source>
</evidence>
<evidence type="ECO:0000256" key="5">
    <source>
        <dbReference type="ARBA" id="ARBA00022747"/>
    </source>
</evidence>
<evidence type="ECO:0000256" key="8">
    <source>
        <dbReference type="RuleBase" id="RU362026"/>
    </source>
</evidence>
<dbReference type="PROSITE" id="PS00093">
    <property type="entry name" value="N4_MTASE"/>
    <property type="match status" value="1"/>
</dbReference>
<dbReference type="InterPro" id="IPR002941">
    <property type="entry name" value="DNA_methylase_N4/N6"/>
</dbReference>
<dbReference type="GO" id="GO:0015667">
    <property type="term" value="F:site-specific DNA-methyltransferase (cytosine-N4-specific) activity"/>
    <property type="evidence" value="ECO:0007669"/>
    <property type="project" value="UniProtKB-EC"/>
</dbReference>
<dbReference type="CDD" id="cd02440">
    <property type="entry name" value="AdoMet_MTases"/>
    <property type="match status" value="1"/>
</dbReference>
<dbReference type="Gene3D" id="3.40.50.150">
    <property type="entry name" value="Vaccinia Virus protein VP39"/>
    <property type="match status" value="1"/>
</dbReference>
<dbReference type="GO" id="GO:0008170">
    <property type="term" value="F:N-methyltransferase activity"/>
    <property type="evidence" value="ECO:0007669"/>
    <property type="project" value="InterPro"/>
</dbReference>
<evidence type="ECO:0000256" key="1">
    <source>
        <dbReference type="ARBA" id="ARBA00010203"/>
    </source>
</evidence>
<evidence type="ECO:0000313" key="11">
    <source>
        <dbReference type="Proteomes" id="UP000286098"/>
    </source>
</evidence>
<dbReference type="GO" id="GO:0032259">
    <property type="term" value="P:methylation"/>
    <property type="evidence" value="ECO:0007669"/>
    <property type="project" value="UniProtKB-KW"/>
</dbReference>
<dbReference type="AlphaFoldDB" id="A0AAX1WJR2"/>
<dbReference type="PANTHER" id="PTHR13370:SF3">
    <property type="entry name" value="TRNA (GUANINE(10)-N2)-METHYLTRANSFERASE HOMOLOG"/>
    <property type="match status" value="1"/>
</dbReference>
<dbReference type="RefSeq" id="WP_072205815.1">
    <property type="nucleotide sequence ID" value="NZ_JAELWH010000026.1"/>
</dbReference>
<dbReference type="PANTHER" id="PTHR13370">
    <property type="entry name" value="RNA METHYLASE-RELATED"/>
    <property type="match status" value="1"/>
</dbReference>
<comment type="similarity">
    <text evidence="1">Belongs to the N(4)/N(6)-methyltransferase family. N(4) subfamily.</text>
</comment>
<evidence type="ECO:0000256" key="6">
    <source>
        <dbReference type="ARBA" id="ARBA00023125"/>
    </source>
</evidence>
<dbReference type="GO" id="GO:0009307">
    <property type="term" value="P:DNA restriction-modification system"/>
    <property type="evidence" value="ECO:0007669"/>
    <property type="project" value="UniProtKB-KW"/>
</dbReference>
<dbReference type="SUPFAM" id="SSF53335">
    <property type="entry name" value="S-adenosyl-L-methionine-dependent methyltransferases"/>
    <property type="match status" value="1"/>
</dbReference>
<dbReference type="Proteomes" id="UP000286098">
    <property type="component" value="Unassembled WGS sequence"/>
</dbReference>
<dbReference type="InterPro" id="IPR029063">
    <property type="entry name" value="SAM-dependent_MTases_sf"/>
</dbReference>
<comment type="caution">
    <text evidence="10">The sequence shown here is derived from an EMBL/GenBank/DDBJ whole genome shotgun (WGS) entry which is preliminary data.</text>
</comment>